<dbReference type="InterPro" id="IPR032675">
    <property type="entry name" value="LRR_dom_sf"/>
</dbReference>
<accession>A0A9R0I1Z0</accession>
<dbReference type="InterPro" id="IPR053781">
    <property type="entry name" value="F-box_AtFBL13-like"/>
</dbReference>
<evidence type="ECO:0000259" key="1">
    <source>
        <dbReference type="PROSITE" id="PS50181"/>
    </source>
</evidence>
<protein>
    <submittedName>
        <fullName evidence="3">F-box/LRR-repeat protein 13-like</fullName>
    </submittedName>
</protein>
<organism evidence="2 3">
    <name type="scientific">Spinacia oleracea</name>
    <name type="common">Spinach</name>
    <dbReference type="NCBI Taxonomy" id="3562"/>
    <lineage>
        <taxon>Eukaryota</taxon>
        <taxon>Viridiplantae</taxon>
        <taxon>Streptophyta</taxon>
        <taxon>Embryophyta</taxon>
        <taxon>Tracheophyta</taxon>
        <taxon>Spermatophyta</taxon>
        <taxon>Magnoliopsida</taxon>
        <taxon>eudicotyledons</taxon>
        <taxon>Gunneridae</taxon>
        <taxon>Pentapetalae</taxon>
        <taxon>Caryophyllales</taxon>
        <taxon>Chenopodiaceae</taxon>
        <taxon>Chenopodioideae</taxon>
        <taxon>Anserineae</taxon>
        <taxon>Spinacia</taxon>
    </lineage>
</organism>
<dbReference type="Gene3D" id="3.80.10.10">
    <property type="entry name" value="Ribonuclease Inhibitor"/>
    <property type="match status" value="1"/>
</dbReference>
<dbReference type="Pfam" id="PF24758">
    <property type="entry name" value="LRR_At5g56370"/>
    <property type="match status" value="1"/>
</dbReference>
<dbReference type="RefSeq" id="XP_021841302.2">
    <property type="nucleotide sequence ID" value="XM_021985610.2"/>
</dbReference>
<dbReference type="InterPro" id="IPR055411">
    <property type="entry name" value="LRR_FXL15/At3g58940/PEG3-like"/>
</dbReference>
<dbReference type="InterPro" id="IPR001810">
    <property type="entry name" value="F-box_dom"/>
</dbReference>
<dbReference type="Pfam" id="PF00646">
    <property type="entry name" value="F-box"/>
    <property type="match status" value="1"/>
</dbReference>
<proteinExistence type="predicted"/>
<keyword evidence="2" id="KW-1185">Reference proteome</keyword>
<feature type="domain" description="F-box" evidence="1">
    <location>
        <begin position="10"/>
        <end position="62"/>
    </location>
</feature>
<dbReference type="InterPro" id="IPR050232">
    <property type="entry name" value="FBL13/AtMIF1-like"/>
</dbReference>
<dbReference type="Gene3D" id="1.20.1280.50">
    <property type="match status" value="1"/>
</dbReference>
<dbReference type="SUPFAM" id="SSF81383">
    <property type="entry name" value="F-box domain"/>
    <property type="match status" value="1"/>
</dbReference>
<dbReference type="InterPro" id="IPR006566">
    <property type="entry name" value="FBD"/>
</dbReference>
<name>A0A9R0I1Z0_SPIOL</name>
<evidence type="ECO:0000313" key="2">
    <source>
        <dbReference type="Proteomes" id="UP000813463"/>
    </source>
</evidence>
<dbReference type="Pfam" id="PF08387">
    <property type="entry name" value="FBD"/>
    <property type="match status" value="1"/>
</dbReference>
<sequence>MAKTLSNCVTDRLTSLPDTLLVEILSLLPFKSAAATSVLSRRWCHLWTQLPHLFLDGPWPRSTNSDYFLEFHQFITTVDHILHQITSHHIQTFHLHIPFPPTLEKDEFDVFSAYFESWIRLICVRNVVKIKVSCDFPVFISPHVPLPSFIFETESLVELELGGNLRCKLPETGIVNLPNLKKVVLIDLPINRSVFKTLFTSSPLLETLSLELDSDSANFELLNISSQNLKSLIIRGKSRHFMFMIDAPTLEHIEIRGFLGIYKFVKLPARLLSADLDISNFSYSRTDYLTHIPELVQGISSVESLNLLNGLAVFNALNTSDLIDLGSVFRNLVHLRLDMTTNEADLGDRNPIPVCLLSKLKKIMLLNIKGNTNDVKLLVYILSKAINLDRLYVSSVYDGNGGDGSEGFQLWREYELPMTMLMVPWSSKIEFDGDCIRLLSNDMSQNGFIVKVN</sequence>
<dbReference type="SMART" id="SM00256">
    <property type="entry name" value="FBOX"/>
    <property type="match status" value="1"/>
</dbReference>
<dbReference type="KEGG" id="soe:110781425"/>
<evidence type="ECO:0000313" key="3">
    <source>
        <dbReference type="RefSeq" id="XP_021841302.2"/>
    </source>
</evidence>
<reference evidence="3" key="2">
    <citation type="submission" date="2025-08" db="UniProtKB">
        <authorList>
            <consortium name="RefSeq"/>
        </authorList>
    </citation>
    <scope>IDENTIFICATION</scope>
    <source>
        <tissue evidence="3">Leaf</tissue>
    </source>
</reference>
<gene>
    <name evidence="3" type="primary">LOC110781425</name>
</gene>
<reference evidence="2" key="1">
    <citation type="journal article" date="2021" name="Nat. Commun.">
        <title>Genomic analyses provide insights into spinach domestication and the genetic basis of agronomic traits.</title>
        <authorList>
            <person name="Cai X."/>
            <person name="Sun X."/>
            <person name="Xu C."/>
            <person name="Sun H."/>
            <person name="Wang X."/>
            <person name="Ge C."/>
            <person name="Zhang Z."/>
            <person name="Wang Q."/>
            <person name="Fei Z."/>
            <person name="Jiao C."/>
            <person name="Wang Q."/>
        </authorList>
    </citation>
    <scope>NUCLEOTIDE SEQUENCE [LARGE SCALE GENOMIC DNA]</scope>
    <source>
        <strain evidence="2">cv. Varoflay</strain>
    </source>
</reference>
<dbReference type="SUPFAM" id="SSF52047">
    <property type="entry name" value="RNI-like"/>
    <property type="match status" value="1"/>
</dbReference>
<dbReference type="PROSITE" id="PS50181">
    <property type="entry name" value="FBOX"/>
    <property type="match status" value="1"/>
</dbReference>
<dbReference type="PANTHER" id="PTHR31900:SF31">
    <property type="entry name" value="F-BOX_LRR-REPEAT PROTEIN 13-LIKE"/>
    <property type="match status" value="1"/>
</dbReference>
<dbReference type="AlphaFoldDB" id="A0A9R0I1Z0"/>
<dbReference type="Proteomes" id="UP000813463">
    <property type="component" value="Chromosome 6"/>
</dbReference>
<dbReference type="CDD" id="cd22160">
    <property type="entry name" value="F-box_AtFBL13-like"/>
    <property type="match status" value="1"/>
</dbReference>
<dbReference type="GeneID" id="110781425"/>
<dbReference type="PANTHER" id="PTHR31900">
    <property type="entry name" value="F-BOX/RNI SUPERFAMILY PROTEIN-RELATED"/>
    <property type="match status" value="1"/>
</dbReference>
<dbReference type="InterPro" id="IPR036047">
    <property type="entry name" value="F-box-like_dom_sf"/>
</dbReference>